<dbReference type="AlphaFoldDB" id="A0A812VUG2"/>
<proteinExistence type="predicted"/>
<accession>A0A812VUG2</accession>
<organism evidence="2 3">
    <name type="scientific">Symbiodinium pilosum</name>
    <name type="common">Dinoflagellate</name>
    <dbReference type="NCBI Taxonomy" id="2952"/>
    <lineage>
        <taxon>Eukaryota</taxon>
        <taxon>Sar</taxon>
        <taxon>Alveolata</taxon>
        <taxon>Dinophyceae</taxon>
        <taxon>Suessiales</taxon>
        <taxon>Symbiodiniaceae</taxon>
        <taxon>Symbiodinium</taxon>
    </lineage>
</organism>
<name>A0A812VUG2_SYMPI</name>
<protein>
    <submittedName>
        <fullName evidence="2">CA14 protein</fullName>
    </submittedName>
</protein>
<dbReference type="OrthoDB" id="421289at2759"/>
<sequence>MESEMVTNPIHSFQRNSCLPRDAVGKAALHMGPDVNDSSNRQVYADARSITLSVLRRTVNETFIVKKLAAGRFSYPKPSGFGDWQVQLSVSNPGFKRSGWYLSSTTALQNCSLNLPHEVVFFRGFAFGSFQYGHVLHDLLPVLVWMSTSYPEAQVVLELDKQGKIDPFLAWFDPDLHRRTTFVQPDVVVCAGALLVVVPQHGIKSPHGLRIPALFNHLRAHVLRVQPSHNPTTAVHEVRVPATAGHGRLLTEEHSRHVLQLASSAIRRHSIPMEIVEFNGTLKGKTATFQDQYRIFNSAVLVFGPHGTGFSNILWMPCHVPVAAIEFVCGAHSLNVRGCQLGNGKVRLATYWSLEGSVSWVKYFHVLVQDTSAEMSDFMQVDLEGFSAALDAALSHVAHSAHA</sequence>
<reference evidence="2" key="1">
    <citation type="submission" date="2021-02" db="EMBL/GenBank/DDBJ databases">
        <authorList>
            <person name="Dougan E. K."/>
            <person name="Rhodes N."/>
            <person name="Thang M."/>
            <person name="Chan C."/>
        </authorList>
    </citation>
    <scope>NUCLEOTIDE SEQUENCE</scope>
</reference>
<evidence type="ECO:0000313" key="3">
    <source>
        <dbReference type="Proteomes" id="UP000649617"/>
    </source>
</evidence>
<dbReference type="EMBL" id="CAJNIZ010043189">
    <property type="protein sequence ID" value="CAE7652951.1"/>
    <property type="molecule type" value="Genomic_DNA"/>
</dbReference>
<evidence type="ECO:0000313" key="2">
    <source>
        <dbReference type="EMBL" id="CAE7652951.1"/>
    </source>
</evidence>
<comment type="caution">
    <text evidence="2">The sequence shown here is derived from an EMBL/GenBank/DDBJ whole genome shotgun (WGS) entry which is preliminary data.</text>
</comment>
<gene>
    <name evidence="2" type="primary">CA14</name>
    <name evidence="2" type="ORF">SPIL2461_LOCUS17471</name>
</gene>
<feature type="domain" description="Glycosyltransferase 61 catalytic" evidence="1">
    <location>
        <begin position="132"/>
        <end position="317"/>
    </location>
</feature>
<dbReference type="GO" id="GO:0016757">
    <property type="term" value="F:glycosyltransferase activity"/>
    <property type="evidence" value="ECO:0007669"/>
    <property type="project" value="InterPro"/>
</dbReference>
<dbReference type="Pfam" id="PF04577">
    <property type="entry name" value="Glyco_transf_61"/>
    <property type="match status" value="1"/>
</dbReference>
<evidence type="ECO:0000259" key="1">
    <source>
        <dbReference type="Pfam" id="PF04577"/>
    </source>
</evidence>
<dbReference type="Proteomes" id="UP000649617">
    <property type="component" value="Unassembled WGS sequence"/>
</dbReference>
<keyword evidence="3" id="KW-1185">Reference proteome</keyword>
<dbReference type="InterPro" id="IPR049625">
    <property type="entry name" value="Glyco_transf_61_cat"/>
</dbReference>